<evidence type="ECO:0000256" key="3">
    <source>
        <dbReference type="ARBA" id="ARBA00022960"/>
    </source>
</evidence>
<keyword evidence="7" id="KW-0131">Cell cycle</keyword>
<feature type="transmembrane region" description="Helical" evidence="6">
    <location>
        <begin position="138"/>
        <end position="159"/>
    </location>
</feature>
<dbReference type="InterPro" id="IPR001182">
    <property type="entry name" value="FtsW/RodA"/>
</dbReference>
<dbReference type="PANTHER" id="PTHR30474">
    <property type="entry name" value="CELL CYCLE PROTEIN"/>
    <property type="match status" value="1"/>
</dbReference>
<keyword evidence="7" id="KW-0132">Cell division</keyword>
<dbReference type="Pfam" id="PF01098">
    <property type="entry name" value="FTSW_RODA_SPOVE"/>
    <property type="match status" value="1"/>
</dbReference>
<organism evidence="7 8">
    <name type="scientific">Viridibacillus arvi</name>
    <dbReference type="NCBI Taxonomy" id="263475"/>
    <lineage>
        <taxon>Bacteria</taxon>
        <taxon>Bacillati</taxon>
        <taxon>Bacillota</taxon>
        <taxon>Bacilli</taxon>
        <taxon>Bacillales</taxon>
        <taxon>Caryophanaceae</taxon>
        <taxon>Viridibacillus</taxon>
    </lineage>
</organism>
<evidence type="ECO:0000313" key="8">
    <source>
        <dbReference type="Proteomes" id="UP000036867"/>
    </source>
</evidence>
<feature type="transmembrane region" description="Helical" evidence="6">
    <location>
        <begin position="165"/>
        <end position="181"/>
    </location>
</feature>
<comment type="subcellular location">
    <subcellularLocation>
        <location evidence="1">Membrane</location>
        <topology evidence="1">Multi-pass membrane protein</topology>
    </subcellularLocation>
</comment>
<dbReference type="GO" id="GO:0008360">
    <property type="term" value="P:regulation of cell shape"/>
    <property type="evidence" value="ECO:0007669"/>
    <property type="project" value="UniProtKB-KW"/>
</dbReference>
<dbReference type="PROSITE" id="PS00428">
    <property type="entry name" value="FTSW_RODA_SPOVE"/>
    <property type="match status" value="1"/>
</dbReference>
<dbReference type="OrthoDB" id="9768187at2"/>
<dbReference type="GO" id="GO:0051301">
    <property type="term" value="P:cell division"/>
    <property type="evidence" value="ECO:0007669"/>
    <property type="project" value="UniProtKB-KW"/>
</dbReference>
<protein>
    <submittedName>
        <fullName evidence="7">Cell division protein FtsW</fullName>
    </submittedName>
</protein>
<dbReference type="PANTHER" id="PTHR30474:SF1">
    <property type="entry name" value="PEPTIDOGLYCAN GLYCOSYLTRANSFERASE MRDB"/>
    <property type="match status" value="1"/>
</dbReference>
<keyword evidence="5 6" id="KW-0472">Membrane</keyword>
<gene>
    <name evidence="7" type="ORF">AMD00_07070</name>
</gene>
<sequence length="398" mass="45130">MKIQMDRQINIYLLLLALISCLFIYSSSTNFGQYGDAFIVKQITFYCIGFVIMYAVSRLDFEQLKKISWPFYGVIVFLLIALIFAPESIARPINEAKSWYHIKFIGTFQPSEFFKFALLLVVAKLIESHNKKGQVQTYFTDLWLLTKIAIISIPPMLIVYKQPDTGMLMLYMAMLIPMIYFSGIKKQLLAVITIIPTVLISTIIIIYFWFNQFFTDKILTSLSPHQISRINGWLHPFEYSDSAYQTKLGLLAIGSGLLSGKGYLQNNVYVPEKHTDFIFSTIAEETGFIGASIVIVLFFLLLYRMVFHALHAKKQFTFLIAAGIIGLLTFQIFQNIGMTIGLLPVTGVTLPFLSYGGSSLLSNMMLIGLIHAIKMSYSGYMFKNTNEVEVQSGAKFSK</sequence>
<dbReference type="GeneID" id="301135864"/>
<feature type="transmembrane region" description="Helical" evidence="6">
    <location>
        <begin position="105"/>
        <end position="126"/>
    </location>
</feature>
<keyword evidence="8" id="KW-1185">Reference proteome</keyword>
<keyword evidence="3" id="KW-0133">Cell shape</keyword>
<feature type="transmembrane region" description="Helical" evidence="6">
    <location>
        <begin position="188"/>
        <end position="210"/>
    </location>
</feature>
<dbReference type="AlphaFoldDB" id="A0A0M0LM51"/>
<feature type="transmembrane region" description="Helical" evidence="6">
    <location>
        <begin position="38"/>
        <end position="57"/>
    </location>
</feature>
<reference evidence="8" key="1">
    <citation type="submission" date="2015-08" db="EMBL/GenBank/DDBJ databases">
        <title>Fjat-10028 dsm 16317.</title>
        <authorList>
            <person name="Liu B."/>
            <person name="Wang J."/>
            <person name="Zhu Y."/>
            <person name="Liu G."/>
            <person name="Chen Q."/>
            <person name="Chen Z."/>
            <person name="Lan J."/>
            <person name="Che J."/>
            <person name="Ge C."/>
            <person name="Shi H."/>
            <person name="Pan Z."/>
            <person name="Liu X."/>
        </authorList>
    </citation>
    <scope>NUCLEOTIDE SEQUENCE [LARGE SCALE GENOMIC DNA]</scope>
    <source>
        <strain evidence="8">DSM 16317</strain>
    </source>
</reference>
<dbReference type="PATRIC" id="fig|263475.3.peg.1867"/>
<dbReference type="RefSeq" id="WP_053416334.1">
    <property type="nucleotide sequence ID" value="NZ_LILB01000001.1"/>
</dbReference>
<evidence type="ECO:0000256" key="1">
    <source>
        <dbReference type="ARBA" id="ARBA00004141"/>
    </source>
</evidence>
<dbReference type="GO" id="GO:0015648">
    <property type="term" value="F:lipid-linked peptidoglycan transporter activity"/>
    <property type="evidence" value="ECO:0007669"/>
    <property type="project" value="TreeGrafter"/>
</dbReference>
<feature type="transmembrane region" description="Helical" evidence="6">
    <location>
        <begin position="318"/>
        <end position="340"/>
    </location>
</feature>
<keyword evidence="4 6" id="KW-1133">Transmembrane helix</keyword>
<dbReference type="PROSITE" id="PS51257">
    <property type="entry name" value="PROKAR_LIPOPROTEIN"/>
    <property type="match status" value="1"/>
</dbReference>
<evidence type="ECO:0000256" key="6">
    <source>
        <dbReference type="SAM" id="Phobius"/>
    </source>
</evidence>
<proteinExistence type="predicted"/>
<evidence type="ECO:0000256" key="2">
    <source>
        <dbReference type="ARBA" id="ARBA00022692"/>
    </source>
</evidence>
<dbReference type="GO" id="GO:0005886">
    <property type="term" value="C:plasma membrane"/>
    <property type="evidence" value="ECO:0007669"/>
    <property type="project" value="TreeGrafter"/>
</dbReference>
<name>A0A0M0LM51_9BACL</name>
<evidence type="ECO:0000313" key="7">
    <source>
        <dbReference type="EMBL" id="KOO52160.1"/>
    </source>
</evidence>
<evidence type="ECO:0000256" key="5">
    <source>
        <dbReference type="ARBA" id="ARBA00023136"/>
    </source>
</evidence>
<comment type="caution">
    <text evidence="7">The sequence shown here is derived from an EMBL/GenBank/DDBJ whole genome shotgun (WGS) entry which is preliminary data.</text>
</comment>
<dbReference type="STRING" id="263475.AMD00_07070"/>
<dbReference type="Proteomes" id="UP000036867">
    <property type="component" value="Unassembled WGS sequence"/>
</dbReference>
<dbReference type="InterPro" id="IPR018365">
    <property type="entry name" value="Cell_cycle_FtsW-rel_CS"/>
</dbReference>
<feature type="transmembrane region" description="Helical" evidence="6">
    <location>
        <begin position="352"/>
        <end position="373"/>
    </location>
</feature>
<dbReference type="GO" id="GO:0032153">
    <property type="term" value="C:cell division site"/>
    <property type="evidence" value="ECO:0007669"/>
    <property type="project" value="TreeGrafter"/>
</dbReference>
<feature type="transmembrane region" description="Helical" evidence="6">
    <location>
        <begin position="287"/>
        <end position="306"/>
    </location>
</feature>
<accession>A0A0M0LM51</accession>
<evidence type="ECO:0000256" key="4">
    <source>
        <dbReference type="ARBA" id="ARBA00022989"/>
    </source>
</evidence>
<feature type="transmembrane region" description="Helical" evidence="6">
    <location>
        <begin position="69"/>
        <end position="85"/>
    </location>
</feature>
<dbReference type="EMBL" id="LILB01000001">
    <property type="protein sequence ID" value="KOO52160.1"/>
    <property type="molecule type" value="Genomic_DNA"/>
</dbReference>
<keyword evidence="2 6" id="KW-0812">Transmembrane</keyword>